<feature type="domain" description="C2H2-type" evidence="1">
    <location>
        <begin position="82"/>
        <end position="103"/>
    </location>
</feature>
<dbReference type="Proteomes" id="UP001608902">
    <property type="component" value="Unassembled WGS sequence"/>
</dbReference>
<accession>A0ABD6EUY4</accession>
<gene>
    <name evidence="2" type="ORF">AB6A40_007572</name>
</gene>
<organism evidence="2 3">
    <name type="scientific">Gnathostoma spinigerum</name>
    <dbReference type="NCBI Taxonomy" id="75299"/>
    <lineage>
        <taxon>Eukaryota</taxon>
        <taxon>Metazoa</taxon>
        <taxon>Ecdysozoa</taxon>
        <taxon>Nematoda</taxon>
        <taxon>Chromadorea</taxon>
        <taxon>Rhabditida</taxon>
        <taxon>Spirurina</taxon>
        <taxon>Gnathostomatomorpha</taxon>
        <taxon>Gnathostomatoidea</taxon>
        <taxon>Gnathostomatidae</taxon>
        <taxon>Gnathostoma</taxon>
    </lineage>
</organism>
<dbReference type="EMBL" id="JBGFUD010006218">
    <property type="protein sequence ID" value="MFH4980863.1"/>
    <property type="molecule type" value="Genomic_DNA"/>
</dbReference>
<protein>
    <recommendedName>
        <fullName evidence="1">C2H2-type domain-containing protein</fullName>
    </recommendedName>
</protein>
<dbReference type="SMART" id="SM00355">
    <property type="entry name" value="ZnF_C2H2"/>
    <property type="match status" value="2"/>
</dbReference>
<evidence type="ECO:0000313" key="3">
    <source>
        <dbReference type="Proteomes" id="UP001608902"/>
    </source>
</evidence>
<evidence type="ECO:0000313" key="2">
    <source>
        <dbReference type="EMBL" id="MFH4980863.1"/>
    </source>
</evidence>
<reference evidence="2 3" key="1">
    <citation type="submission" date="2024-08" db="EMBL/GenBank/DDBJ databases">
        <title>Gnathostoma spinigerum genome.</title>
        <authorList>
            <person name="Gonzalez-Bertolin B."/>
            <person name="Monzon S."/>
            <person name="Zaballos A."/>
            <person name="Jimenez P."/>
            <person name="Dekumyoy P."/>
            <person name="Varona S."/>
            <person name="Cuesta I."/>
            <person name="Sumanam S."/>
            <person name="Adisakwattana P."/>
            <person name="Gasser R.B."/>
            <person name="Hernandez-Gonzalez A."/>
            <person name="Young N.D."/>
            <person name="Perteguer M.J."/>
        </authorList>
    </citation>
    <scope>NUCLEOTIDE SEQUENCE [LARGE SCALE GENOMIC DNA]</scope>
    <source>
        <strain evidence="2">AL3</strain>
        <tissue evidence="2">Liver</tissue>
    </source>
</reference>
<proteinExistence type="predicted"/>
<feature type="domain" description="C2H2-type" evidence="1">
    <location>
        <begin position="18"/>
        <end position="39"/>
    </location>
</feature>
<dbReference type="AlphaFoldDB" id="A0ABD6EUY4"/>
<sequence>MQLAAFFELLRSCGGERCPTCDVRCKTVVQLQEHIIEKHCGDLPTELFESIQKAQQRALIAQTAAVVANQREIRESITEVKCQWCNEKFGDEVQRHMHTIHAHSTELRQSHEQLMSSAAPKQRMKSYYFIHCSDSTLCVSYCSSLRPRN</sequence>
<name>A0ABD6EUY4_9BILA</name>
<dbReference type="InterPro" id="IPR013087">
    <property type="entry name" value="Znf_C2H2_type"/>
</dbReference>
<keyword evidence="3" id="KW-1185">Reference proteome</keyword>
<comment type="caution">
    <text evidence="2">The sequence shown here is derived from an EMBL/GenBank/DDBJ whole genome shotgun (WGS) entry which is preliminary data.</text>
</comment>
<evidence type="ECO:0000259" key="1">
    <source>
        <dbReference type="PROSITE" id="PS00028"/>
    </source>
</evidence>
<dbReference type="PROSITE" id="PS00028">
    <property type="entry name" value="ZINC_FINGER_C2H2_1"/>
    <property type="match status" value="2"/>
</dbReference>